<dbReference type="InterPro" id="IPR038350">
    <property type="entry name" value="Orai_sf"/>
</dbReference>
<keyword evidence="3 10" id="KW-0812">Transmembrane</keyword>
<evidence type="ECO:0000256" key="10">
    <source>
        <dbReference type="SAM" id="Phobius"/>
    </source>
</evidence>
<dbReference type="Pfam" id="PF07856">
    <property type="entry name" value="Orai-1"/>
    <property type="match status" value="1"/>
</dbReference>
<evidence type="ECO:0000256" key="9">
    <source>
        <dbReference type="SAM" id="MobiDB-lite"/>
    </source>
</evidence>
<dbReference type="Gene3D" id="1.20.140.140">
    <property type="entry name" value="Calcium release-activated calcium channel protein Orai"/>
    <property type="match status" value="1"/>
</dbReference>
<feature type="region of interest" description="Disordered" evidence="9">
    <location>
        <begin position="65"/>
        <end position="89"/>
    </location>
</feature>
<evidence type="ECO:0000256" key="3">
    <source>
        <dbReference type="ARBA" id="ARBA00022692"/>
    </source>
</evidence>
<feature type="transmembrane region" description="Helical" evidence="10">
    <location>
        <begin position="398"/>
        <end position="426"/>
    </location>
</feature>
<comment type="function">
    <text evidence="6">Ca(2+) release-activated Ca(2+)-like (CRAC-like) channel subunit which mediates Ca(2+) influx and increase in Ca(2+)-selective current by synergy with the Ca(2+) sensor, stim-1. Required for Ca(2+) and IP3-dependent contractile activity of sheath cells and the spermatheca. Affects brood size and somatic cell function.</text>
</comment>
<feature type="region of interest" description="Disordered" evidence="9">
    <location>
        <begin position="294"/>
        <end position="327"/>
    </location>
</feature>
<dbReference type="PANTHER" id="PTHR31501:SF7">
    <property type="entry name" value="CALCIUM RELEASE-ACTIVATED CALCIUM CHANNEL PROTEIN 1"/>
    <property type="match status" value="1"/>
</dbReference>
<dbReference type="AlphaFoldDB" id="A0A914NC42"/>
<evidence type="ECO:0000256" key="1">
    <source>
        <dbReference type="ARBA" id="ARBA00004141"/>
    </source>
</evidence>
<evidence type="ECO:0000256" key="8">
    <source>
        <dbReference type="ARBA" id="ARBA00080439"/>
    </source>
</evidence>
<dbReference type="InterPro" id="IPR012446">
    <property type="entry name" value="CRAC_channel"/>
</dbReference>
<evidence type="ECO:0000256" key="2">
    <source>
        <dbReference type="ARBA" id="ARBA00008062"/>
    </source>
</evidence>
<accession>A0A914NC42</accession>
<comment type="subcellular location">
    <subcellularLocation>
        <location evidence="1">Membrane</location>
        <topology evidence="1">Multi-pass membrane protein</topology>
    </subcellularLocation>
</comment>
<organism evidence="11 12">
    <name type="scientific">Meloidogyne incognita</name>
    <name type="common">Southern root-knot nematode worm</name>
    <name type="synonym">Oxyuris incognita</name>
    <dbReference type="NCBI Taxonomy" id="6306"/>
    <lineage>
        <taxon>Eukaryota</taxon>
        <taxon>Metazoa</taxon>
        <taxon>Ecdysozoa</taxon>
        <taxon>Nematoda</taxon>
        <taxon>Chromadorea</taxon>
        <taxon>Rhabditida</taxon>
        <taxon>Tylenchina</taxon>
        <taxon>Tylenchomorpha</taxon>
        <taxon>Tylenchoidea</taxon>
        <taxon>Meloidogynidae</taxon>
        <taxon>Meloidogyninae</taxon>
        <taxon>Meloidogyne</taxon>
        <taxon>Meloidogyne incognita group</taxon>
    </lineage>
</organism>
<keyword evidence="4 10" id="KW-1133">Transmembrane helix</keyword>
<comment type="similarity">
    <text evidence="2">Belongs to the Orai family.</text>
</comment>
<feature type="transmembrane region" description="Helical" evidence="10">
    <location>
        <begin position="475"/>
        <end position="502"/>
    </location>
</feature>
<dbReference type="GO" id="GO:0015279">
    <property type="term" value="F:store-operated calcium channel activity"/>
    <property type="evidence" value="ECO:0007669"/>
    <property type="project" value="TreeGrafter"/>
</dbReference>
<protein>
    <recommendedName>
        <fullName evidence="7">Protein orai</fullName>
    </recommendedName>
    <alternativeName>
        <fullName evidence="8">Store-operated calcium channel</fullName>
    </alternativeName>
</protein>
<feature type="region of interest" description="Disordered" evidence="9">
    <location>
        <begin position="1"/>
        <end position="42"/>
    </location>
</feature>
<feature type="compositionally biased region" description="Gly residues" evidence="9">
    <location>
        <begin position="310"/>
        <end position="321"/>
    </location>
</feature>
<evidence type="ECO:0000256" key="5">
    <source>
        <dbReference type="ARBA" id="ARBA00023136"/>
    </source>
</evidence>
<evidence type="ECO:0000256" key="6">
    <source>
        <dbReference type="ARBA" id="ARBA00057852"/>
    </source>
</evidence>
<dbReference type="PANTHER" id="PTHR31501">
    <property type="entry name" value="CALCIUM RELEASE-ACTIVATED CALCIUM CHANNEL PROTEIN 1"/>
    <property type="match status" value="1"/>
</dbReference>
<dbReference type="GO" id="GO:0016020">
    <property type="term" value="C:membrane"/>
    <property type="evidence" value="ECO:0007669"/>
    <property type="project" value="UniProtKB-SubCell"/>
</dbReference>
<feature type="transmembrane region" description="Helical" evidence="10">
    <location>
        <begin position="447"/>
        <end position="469"/>
    </location>
</feature>
<dbReference type="FunFam" id="1.20.140.140:FF:000003">
    <property type="entry name" value="Protein orai"/>
    <property type="match status" value="1"/>
</dbReference>
<dbReference type="GO" id="GO:0002115">
    <property type="term" value="P:store-operated calcium entry"/>
    <property type="evidence" value="ECO:0007669"/>
    <property type="project" value="TreeGrafter"/>
</dbReference>
<evidence type="ECO:0000313" key="12">
    <source>
        <dbReference type="WBParaSite" id="Minc3s05255g37885"/>
    </source>
</evidence>
<evidence type="ECO:0000256" key="7">
    <source>
        <dbReference type="ARBA" id="ARBA00070070"/>
    </source>
</evidence>
<keyword evidence="11" id="KW-1185">Reference proteome</keyword>
<dbReference type="Proteomes" id="UP000887563">
    <property type="component" value="Unplaced"/>
</dbReference>
<reference evidence="12" key="1">
    <citation type="submission" date="2022-11" db="UniProtKB">
        <authorList>
            <consortium name="WormBaseParasite"/>
        </authorList>
    </citation>
    <scope>IDENTIFICATION</scope>
</reference>
<evidence type="ECO:0000313" key="11">
    <source>
        <dbReference type="Proteomes" id="UP000887563"/>
    </source>
</evidence>
<name>A0A914NC42_MELIC</name>
<dbReference type="WBParaSite" id="Minc3s05255g37885">
    <property type="protein sequence ID" value="Minc3s05255g37885"/>
    <property type="gene ID" value="Minc3s05255g37885"/>
</dbReference>
<sequence length="556" mass="60981">MTTTDHNHHRASFSTLTFESLQLPPSIPPTLKKEHSSSFSSTTTHNIFTSDDDLFISAKSSLNNFGSPPLPPPSSNFPPPSHSNSTSHLPTYINQQWKKVEEEQEEEENNCILNNNFQSKSNFTTLTTNSLSQTAIMNSQIIRNNSSNSLTNSSLTYQNNNDGNKTLCSGSIMNIPNGVFHPIAAKRSYVGINNSSNGSNSINGLNQNNQSFLPLLYQQHQQQQSSRSPLYTAALTNLQQQQQIDSFPLINQPLINQQQQQSKKNSSSNNLFIGPKIAMSTATAIAVAIPPFSQTSGGGSCGESLAGDSTNGGGGGGGGIGTPTKSSKSQIKSRSAFLPYHLEPIQKHRGELSINEKYRYDLSRAQLKASSRTSALLSGFAMIALVELQYLPDTPKPLLIMLGVVTTLLVSVHLLALMMSTCLLPYIEANGCTQDSPHIKLRFYIELSWFFSTCVGLLLFLLEIGVIFFVKFNAIGYIFAAYITTGMLVPVLIIFIVISYLIHRNRFTHSIERVSDKVVDLQKYLCEAEAGNIQHAPSTIKNSGIGVNNLRNYKEC</sequence>
<evidence type="ECO:0000256" key="4">
    <source>
        <dbReference type="ARBA" id="ARBA00022989"/>
    </source>
</evidence>
<proteinExistence type="inferred from homology"/>
<feature type="compositionally biased region" description="Pro residues" evidence="9">
    <location>
        <begin position="68"/>
        <end position="81"/>
    </location>
</feature>
<keyword evidence="5 10" id="KW-0472">Membrane</keyword>